<dbReference type="InterPro" id="IPR029149">
    <property type="entry name" value="Creatin/AminoP/Spt16_N"/>
</dbReference>
<dbReference type="InterPro" id="IPR036005">
    <property type="entry name" value="Creatinase/aminopeptidase-like"/>
</dbReference>
<dbReference type="GO" id="GO:0005789">
    <property type="term" value="C:endoplasmic reticulum membrane"/>
    <property type="evidence" value="ECO:0007669"/>
    <property type="project" value="UniProtKB-SubCell"/>
</dbReference>
<dbReference type="Pfam" id="PF04506">
    <property type="entry name" value="Rft-1"/>
    <property type="match status" value="1"/>
</dbReference>
<dbReference type="GO" id="GO:0030145">
    <property type="term" value="F:manganese ion binding"/>
    <property type="evidence" value="ECO:0007669"/>
    <property type="project" value="InterPro"/>
</dbReference>
<evidence type="ECO:0000256" key="5">
    <source>
        <dbReference type="ARBA" id="ARBA00023211"/>
    </source>
</evidence>
<dbReference type="GO" id="GO:0006488">
    <property type="term" value="P:dolichol-linked oligosaccharide biosynthetic process"/>
    <property type="evidence" value="ECO:0007669"/>
    <property type="project" value="InterPro"/>
</dbReference>
<dbReference type="Pfam" id="PF00557">
    <property type="entry name" value="Peptidase_M24"/>
    <property type="match status" value="1"/>
</dbReference>
<dbReference type="GO" id="GO:0006508">
    <property type="term" value="P:proteolysis"/>
    <property type="evidence" value="ECO:0007669"/>
    <property type="project" value="TreeGrafter"/>
</dbReference>
<dbReference type="InterPro" id="IPR007865">
    <property type="entry name" value="Aminopep_P_N"/>
</dbReference>
<evidence type="ECO:0000313" key="10">
    <source>
        <dbReference type="Proteomes" id="UP000568158"/>
    </source>
</evidence>
<keyword evidence="7" id="KW-1133">Transmembrane helix</keyword>
<dbReference type="CDD" id="cd01087">
    <property type="entry name" value="Prolidase"/>
    <property type="match status" value="1"/>
</dbReference>
<dbReference type="Gene3D" id="3.90.230.10">
    <property type="entry name" value="Creatinase/methionine aminopeptidase superfamily"/>
    <property type="match status" value="1"/>
</dbReference>
<feature type="transmembrane region" description="Helical" evidence="7">
    <location>
        <begin position="251"/>
        <end position="276"/>
    </location>
</feature>
<dbReference type="Pfam" id="PF05195">
    <property type="entry name" value="AMP_N"/>
    <property type="match status" value="1"/>
</dbReference>
<comment type="caution">
    <text evidence="9">The sequence shown here is derived from an EMBL/GenBank/DDBJ whole genome shotgun (WGS) entry which is preliminary data.</text>
</comment>
<dbReference type="EMBL" id="JABCYN010000012">
    <property type="protein sequence ID" value="KAF6014823.1"/>
    <property type="molecule type" value="Genomic_DNA"/>
</dbReference>
<evidence type="ECO:0000313" key="9">
    <source>
        <dbReference type="EMBL" id="KAF6014823.1"/>
    </source>
</evidence>
<keyword evidence="4" id="KW-0378">Hydrolase</keyword>
<organism evidence="9 10">
    <name type="scientific">Dekkera bruxellensis</name>
    <name type="common">Brettanomyces custersii</name>
    <dbReference type="NCBI Taxonomy" id="5007"/>
    <lineage>
        <taxon>Eukaryota</taxon>
        <taxon>Fungi</taxon>
        <taxon>Dikarya</taxon>
        <taxon>Ascomycota</taxon>
        <taxon>Saccharomycotina</taxon>
        <taxon>Pichiomycetes</taxon>
        <taxon>Pichiales</taxon>
        <taxon>Pichiaceae</taxon>
        <taxon>Brettanomyces</taxon>
    </lineage>
</organism>
<feature type="transmembrane region" description="Helical" evidence="7">
    <location>
        <begin position="288"/>
        <end position="306"/>
    </location>
</feature>
<dbReference type="AlphaFoldDB" id="A0A8H6BMZ5"/>
<proteinExistence type="inferred from homology"/>
<comment type="similarity">
    <text evidence="7">Belongs to the RFT1 family.</text>
</comment>
<dbReference type="SUPFAM" id="SSF55920">
    <property type="entry name" value="Creatinase/aminopeptidase"/>
    <property type="match status" value="1"/>
</dbReference>
<dbReference type="Proteomes" id="UP000568158">
    <property type="component" value="Unassembled WGS sequence"/>
</dbReference>
<keyword evidence="3 6" id="KW-0479">Metal-binding</keyword>
<keyword evidence="7" id="KW-0813">Transport</keyword>
<sequence length="777" mass="88004">MAAQLMKNSDLTDSVLRPIFLTVLIILAAIIELVSEPYYDINQYLDLNFSRRTKIESIATFGRCAIQLASTMLLSKYQKGVSFADSNFVYGFAFSQLGYAIIVSSCYLAKEQALVPRKVANRYLESSALGYFRSIFFQQIAKYFLSEGDKILVNYLLPVNIQGYYSLITDYGSLLARLLFMPIEEAVRISMTATFESHDVSASKRKEILKITVSSISRLYVYILTLLILFAPSSTSYIVQMLFKRFGSDETFIWCFKLYWCYVPFLAVNGIAEALFNSVFHSSKDADVYSKMMILNSIFFFVSTYISPIFETRPNLVKKGDITPGISAAEYFNRRYRIAEQMEPGSIAIVAGQRTKFATESVFYYFQQNNDLFYLTGWDEPDSVCILEKPKSDPTSAIFHMIVPPSNPEKELWEGERTGVEGVRDIFNADVSMPIGSLPSHLSNLMSRYKTVYYDFDETQKADEFSKVFPLMQAKDRRYRYSIENILRENNVVLHSLKSITAPMRAIKSDAELRMMRLAGKISGRAYNQAYARRFKSEKGLQAFLEYRFVSGGCNRNSYIPVVAGGENALCIHYTRNDNLFKGNEFVLVDAAGQLGGYCADISRTWPVSGKFTPAQRDLYEALLNVQRKCINLCTEDANVSINDLHYKSVAMLTSELRNIGFQGLTQWDVMQKLYPHYLGHNLGLDVHDVPSYSKTAKLKKGQVITMEPGVYVSDDPMWPAAYRGMGLRIEDDIAVGKNTNVNLTIEAAKEIDDIESIAVNGVTTKMEDEVTDVFSL</sequence>
<dbReference type="GO" id="GO:0070006">
    <property type="term" value="F:metalloaminopeptidase activity"/>
    <property type="evidence" value="ECO:0007669"/>
    <property type="project" value="InterPro"/>
</dbReference>
<dbReference type="Gene3D" id="3.40.350.10">
    <property type="entry name" value="Creatinase/prolidase N-terminal domain"/>
    <property type="match status" value="1"/>
</dbReference>
<name>A0A8H6BMZ5_DEKBR</name>
<dbReference type="PROSITE" id="PS00491">
    <property type="entry name" value="PROLINE_PEPTIDASE"/>
    <property type="match status" value="1"/>
</dbReference>
<comment type="subcellular location">
    <subcellularLocation>
        <location evidence="7">Endoplasmic reticulum membrane</location>
        <topology evidence="7">Multi-pass membrane protein</topology>
    </subcellularLocation>
</comment>
<comment type="function">
    <text evidence="7">Intramembrane glycolipid transporter that operates in the biosynthetic pathway of dolichol-linked oligosaccharides, the glycan precursors employed in protein asparagine (N)-glycosylation. The sequential addition of sugars to dolichol pyrophosphate produces dolichol-linked oligosaccharides containing fourteen sugars, including two GlcNAcs, nine mannoses and three glucoses. Once assembled, the oligosaccharide is transferred from the lipid to nascent proteins by oligosaccharyltransferases. The assembly of dolichol-linked oligosaccharides begins on the cytosolic side of the endoplasmic reticulum membrane and finishes in its lumen. RFT1 could mediate the translocation of the cytosolically oriented intermediate DolPP-GlcNAc2Man5, produced by ALG11, into the ER lumen where dolichol-linked oligosaccharides assembly continues. However, the intramembrane lipid transporter activity could not be confirmed in vitro.</text>
</comment>
<evidence type="ECO:0000256" key="1">
    <source>
        <dbReference type="ARBA" id="ARBA00001936"/>
    </source>
</evidence>
<evidence type="ECO:0000256" key="7">
    <source>
        <dbReference type="RuleBase" id="RU365067"/>
    </source>
</evidence>
<dbReference type="InterPro" id="IPR052433">
    <property type="entry name" value="X-Pro_dipept-like"/>
</dbReference>
<dbReference type="InterPro" id="IPR007594">
    <property type="entry name" value="RFT1"/>
</dbReference>
<evidence type="ECO:0000256" key="3">
    <source>
        <dbReference type="ARBA" id="ARBA00022723"/>
    </source>
</evidence>
<dbReference type="InterPro" id="IPR000994">
    <property type="entry name" value="Pept_M24"/>
</dbReference>
<dbReference type="GO" id="GO:0005739">
    <property type="term" value="C:mitochondrion"/>
    <property type="evidence" value="ECO:0007669"/>
    <property type="project" value="TreeGrafter"/>
</dbReference>
<evidence type="ECO:0000256" key="6">
    <source>
        <dbReference type="RuleBase" id="RU000590"/>
    </source>
</evidence>
<keyword evidence="7" id="KW-0472">Membrane</keyword>
<dbReference type="PANTHER" id="PTHR43226">
    <property type="entry name" value="XAA-PRO AMINOPEPTIDASE 3"/>
    <property type="match status" value="1"/>
</dbReference>
<keyword evidence="7" id="KW-0256">Endoplasmic reticulum</keyword>
<comment type="caution">
    <text evidence="7">Lacks conserved residue(s) required for the propagation of feature annotation.</text>
</comment>
<feature type="transmembrane region" description="Helical" evidence="7">
    <location>
        <begin position="15"/>
        <end position="34"/>
    </location>
</feature>
<comment type="cofactor">
    <cofactor evidence="1">
        <name>Mn(2+)</name>
        <dbReference type="ChEBI" id="CHEBI:29035"/>
    </cofactor>
</comment>
<protein>
    <recommendedName>
        <fullName evidence="7">Man(5)GlcNAc(2)-PP-dolichol translocation protein RFT1</fullName>
    </recommendedName>
</protein>
<evidence type="ECO:0000256" key="2">
    <source>
        <dbReference type="ARBA" id="ARBA00008766"/>
    </source>
</evidence>
<dbReference type="SUPFAM" id="SSF53092">
    <property type="entry name" value="Creatinase/prolidase N-terminal domain"/>
    <property type="match status" value="1"/>
</dbReference>
<keyword evidence="5" id="KW-0464">Manganese</keyword>
<reference evidence="9 10" key="1">
    <citation type="journal article" date="2020" name="Appl. Microbiol. Biotechnol.">
        <title>Targeted gene deletion in Brettanomyces bruxellensis with an expression-free CRISPR-Cas9 system.</title>
        <authorList>
            <person name="Varela C."/>
            <person name="Bartel C."/>
            <person name="Onetto C."/>
            <person name="Borneman A."/>
        </authorList>
    </citation>
    <scope>NUCLEOTIDE SEQUENCE [LARGE SCALE GENOMIC DNA]</scope>
    <source>
        <strain evidence="9 10">AWRI1613</strain>
    </source>
</reference>
<dbReference type="PANTHER" id="PTHR43226:SF4">
    <property type="entry name" value="XAA-PRO AMINOPEPTIDASE 3"/>
    <property type="match status" value="1"/>
</dbReference>
<evidence type="ECO:0000259" key="8">
    <source>
        <dbReference type="SMART" id="SM01011"/>
    </source>
</evidence>
<accession>A0A8H6BMZ5</accession>
<feature type="transmembrane region" description="Helical" evidence="7">
    <location>
        <begin position="219"/>
        <end position="239"/>
    </location>
</feature>
<dbReference type="SMART" id="SM01011">
    <property type="entry name" value="AMP_N"/>
    <property type="match status" value="1"/>
</dbReference>
<dbReference type="InterPro" id="IPR001131">
    <property type="entry name" value="Peptidase_M24B_aminopep-P_CS"/>
</dbReference>
<feature type="transmembrane region" description="Helical" evidence="7">
    <location>
        <begin position="87"/>
        <end position="109"/>
    </location>
</feature>
<keyword evidence="7" id="KW-0812">Transmembrane</keyword>
<evidence type="ECO:0000256" key="4">
    <source>
        <dbReference type="ARBA" id="ARBA00022801"/>
    </source>
</evidence>
<feature type="domain" description="Aminopeptidase P N-terminal" evidence="8">
    <location>
        <begin position="326"/>
        <end position="463"/>
    </location>
</feature>
<gene>
    <name evidence="9" type="ORF">HII12_001240</name>
</gene>
<comment type="similarity">
    <text evidence="2 6">Belongs to the peptidase M24B family.</text>
</comment>